<reference evidence="6 7" key="1">
    <citation type="submission" date="2018-09" db="EMBL/GenBank/DDBJ databases">
        <title>Altererythrobacter spongiae sp. nov., isolated from a marine sponge.</title>
        <authorList>
            <person name="Zhuang L."/>
            <person name="Luo L."/>
        </authorList>
    </citation>
    <scope>NUCLEOTIDE SEQUENCE [LARGE SCALE GENOMIC DNA]</scope>
    <source>
        <strain evidence="6 7">HN-Y73</strain>
    </source>
</reference>
<dbReference type="Proteomes" id="UP000284395">
    <property type="component" value="Unassembled WGS sequence"/>
</dbReference>
<feature type="domain" description="HTH lysR-type" evidence="5">
    <location>
        <begin position="25"/>
        <end position="82"/>
    </location>
</feature>
<dbReference type="Pfam" id="PF00126">
    <property type="entry name" value="HTH_1"/>
    <property type="match status" value="1"/>
</dbReference>
<dbReference type="PANTHER" id="PTHR30346">
    <property type="entry name" value="TRANSCRIPTIONAL DUAL REGULATOR HCAR-RELATED"/>
    <property type="match status" value="1"/>
</dbReference>
<keyword evidence="2" id="KW-0805">Transcription regulation</keyword>
<name>A0A420ENS4_9SPHN</name>
<keyword evidence="3" id="KW-0238">DNA-binding</keyword>
<dbReference type="SUPFAM" id="SSF53850">
    <property type="entry name" value="Periplasmic binding protein-like II"/>
    <property type="match status" value="1"/>
</dbReference>
<dbReference type="Gene3D" id="3.40.190.10">
    <property type="entry name" value="Periplasmic binding protein-like II"/>
    <property type="match status" value="2"/>
</dbReference>
<comment type="similarity">
    <text evidence="1">Belongs to the LysR transcriptional regulatory family.</text>
</comment>
<proteinExistence type="inferred from homology"/>
<evidence type="ECO:0000259" key="5">
    <source>
        <dbReference type="PROSITE" id="PS50931"/>
    </source>
</evidence>
<sequence>MVRQHRNPWAAATERGHSAGEAMVFEIRQLRYAVAAGECGSFSKAAGKLNVKQSTLSRRIMLLEQDIGLTIFERSTRGAAPTREGSAFLAVARQIVEEAEGLRSNAQAISRGEAGTLVIGFSTSLSAGNLRTALLRFRQCYPDVEIRGVEAGWDSLARGLAARTIDVAIVPGELNGPTFAKLHLWPERLLVALPQSHHAAQLDVLFWTDLRDSIFVLPTLDPGPDAAELIRARLQGCGVIPSIVMQEITRENILNLVAVGDFVTIVSETASGTQHPGVVLREVRDSAGLAHVDFWAWWHKRNDNAALERFLRLVKDRHEPVVVPS</sequence>
<dbReference type="CDD" id="cd08414">
    <property type="entry name" value="PBP2_LTTR_aromatics_like"/>
    <property type="match status" value="1"/>
</dbReference>
<evidence type="ECO:0000256" key="4">
    <source>
        <dbReference type="ARBA" id="ARBA00023163"/>
    </source>
</evidence>
<comment type="caution">
    <text evidence="6">The sequence shown here is derived from an EMBL/GenBank/DDBJ whole genome shotgun (WGS) entry which is preliminary data.</text>
</comment>
<dbReference type="Pfam" id="PF03466">
    <property type="entry name" value="LysR_substrate"/>
    <property type="match status" value="1"/>
</dbReference>
<accession>A0A420ENS4</accession>
<dbReference type="GO" id="GO:0003677">
    <property type="term" value="F:DNA binding"/>
    <property type="evidence" value="ECO:0007669"/>
    <property type="project" value="UniProtKB-KW"/>
</dbReference>
<dbReference type="PRINTS" id="PR00039">
    <property type="entry name" value="HTHLYSR"/>
</dbReference>
<evidence type="ECO:0000256" key="1">
    <source>
        <dbReference type="ARBA" id="ARBA00009437"/>
    </source>
</evidence>
<dbReference type="GO" id="GO:0032993">
    <property type="term" value="C:protein-DNA complex"/>
    <property type="evidence" value="ECO:0007669"/>
    <property type="project" value="TreeGrafter"/>
</dbReference>
<dbReference type="GO" id="GO:0003700">
    <property type="term" value="F:DNA-binding transcription factor activity"/>
    <property type="evidence" value="ECO:0007669"/>
    <property type="project" value="InterPro"/>
</dbReference>
<dbReference type="InterPro" id="IPR005119">
    <property type="entry name" value="LysR_subst-bd"/>
</dbReference>
<dbReference type="AlphaFoldDB" id="A0A420ENS4"/>
<dbReference type="PROSITE" id="PS50931">
    <property type="entry name" value="HTH_LYSR"/>
    <property type="match status" value="1"/>
</dbReference>
<evidence type="ECO:0000256" key="3">
    <source>
        <dbReference type="ARBA" id="ARBA00023125"/>
    </source>
</evidence>
<dbReference type="InterPro" id="IPR000847">
    <property type="entry name" value="LysR_HTH_N"/>
</dbReference>
<dbReference type="Gene3D" id="1.10.10.10">
    <property type="entry name" value="Winged helix-like DNA-binding domain superfamily/Winged helix DNA-binding domain"/>
    <property type="match status" value="1"/>
</dbReference>
<dbReference type="EMBL" id="RAPF01000002">
    <property type="protein sequence ID" value="RKF22385.1"/>
    <property type="molecule type" value="Genomic_DNA"/>
</dbReference>
<dbReference type="PANTHER" id="PTHR30346:SF0">
    <property type="entry name" value="HCA OPERON TRANSCRIPTIONAL ACTIVATOR HCAR"/>
    <property type="match status" value="1"/>
</dbReference>
<dbReference type="OrthoDB" id="9808620at2"/>
<gene>
    <name evidence="6" type="ORF">D6851_03880</name>
</gene>
<dbReference type="SUPFAM" id="SSF46785">
    <property type="entry name" value="Winged helix' DNA-binding domain"/>
    <property type="match status" value="1"/>
</dbReference>
<dbReference type="InterPro" id="IPR036388">
    <property type="entry name" value="WH-like_DNA-bd_sf"/>
</dbReference>
<keyword evidence="7" id="KW-1185">Reference proteome</keyword>
<protein>
    <submittedName>
        <fullName evidence="6">LysR family transcriptional regulator</fullName>
    </submittedName>
</protein>
<organism evidence="6 7">
    <name type="scientific">Altericroceibacterium spongiae</name>
    <dbReference type="NCBI Taxonomy" id="2320269"/>
    <lineage>
        <taxon>Bacteria</taxon>
        <taxon>Pseudomonadati</taxon>
        <taxon>Pseudomonadota</taxon>
        <taxon>Alphaproteobacteria</taxon>
        <taxon>Sphingomonadales</taxon>
        <taxon>Erythrobacteraceae</taxon>
        <taxon>Altericroceibacterium</taxon>
    </lineage>
</organism>
<dbReference type="InterPro" id="IPR036390">
    <property type="entry name" value="WH_DNA-bd_sf"/>
</dbReference>
<dbReference type="FunFam" id="1.10.10.10:FF:000001">
    <property type="entry name" value="LysR family transcriptional regulator"/>
    <property type="match status" value="1"/>
</dbReference>
<dbReference type="RefSeq" id="WP_120323584.1">
    <property type="nucleotide sequence ID" value="NZ_RAPF01000002.1"/>
</dbReference>
<keyword evidence="4" id="KW-0804">Transcription</keyword>
<evidence type="ECO:0000313" key="7">
    <source>
        <dbReference type="Proteomes" id="UP000284395"/>
    </source>
</evidence>
<evidence type="ECO:0000313" key="6">
    <source>
        <dbReference type="EMBL" id="RKF22385.1"/>
    </source>
</evidence>
<evidence type="ECO:0000256" key="2">
    <source>
        <dbReference type="ARBA" id="ARBA00023015"/>
    </source>
</evidence>